<reference evidence="2" key="1">
    <citation type="submission" date="2023-06" db="EMBL/GenBank/DDBJ databases">
        <authorList>
            <person name="Delattre M."/>
        </authorList>
    </citation>
    <scope>NUCLEOTIDE SEQUENCE</scope>
    <source>
        <strain evidence="2">AF72</strain>
    </source>
</reference>
<dbReference type="GO" id="GO:0051125">
    <property type="term" value="P:regulation of actin nucleation"/>
    <property type="evidence" value="ECO:0007669"/>
    <property type="project" value="TreeGrafter"/>
</dbReference>
<dbReference type="PANTHER" id="PTHR15691">
    <property type="entry name" value="WASH COMPLEX SUBUNIT 5"/>
    <property type="match status" value="1"/>
</dbReference>
<dbReference type="GO" id="GO:0071203">
    <property type="term" value="C:WASH complex"/>
    <property type="evidence" value="ECO:0007669"/>
    <property type="project" value="InterPro"/>
</dbReference>
<gene>
    <name evidence="2" type="ORF">MSPICULIGERA_LOCUS6715</name>
</gene>
<name>A0AA36CFR1_9BILA</name>
<comment type="similarity">
    <text evidence="1">Belongs to the strumpellin family.</text>
</comment>
<dbReference type="EMBL" id="CATQJA010001677">
    <property type="protein sequence ID" value="CAJ0568189.1"/>
    <property type="molecule type" value="Genomic_DNA"/>
</dbReference>
<accession>A0AA36CFR1</accession>
<dbReference type="GO" id="GO:0140285">
    <property type="term" value="P:endosome fission"/>
    <property type="evidence" value="ECO:0007669"/>
    <property type="project" value="TreeGrafter"/>
</dbReference>
<evidence type="ECO:0000256" key="1">
    <source>
        <dbReference type="ARBA" id="ARBA00006224"/>
    </source>
</evidence>
<evidence type="ECO:0000313" key="3">
    <source>
        <dbReference type="Proteomes" id="UP001177023"/>
    </source>
</evidence>
<keyword evidence="3" id="KW-1185">Reference proteome</keyword>
<dbReference type="GO" id="GO:0007032">
    <property type="term" value="P:endosome organization"/>
    <property type="evidence" value="ECO:0007669"/>
    <property type="project" value="TreeGrafter"/>
</dbReference>
<proteinExistence type="inferred from homology"/>
<organism evidence="2 3">
    <name type="scientific">Mesorhabditis spiculigera</name>
    <dbReference type="NCBI Taxonomy" id="96644"/>
    <lineage>
        <taxon>Eukaryota</taxon>
        <taxon>Metazoa</taxon>
        <taxon>Ecdysozoa</taxon>
        <taxon>Nematoda</taxon>
        <taxon>Chromadorea</taxon>
        <taxon>Rhabditida</taxon>
        <taxon>Rhabditina</taxon>
        <taxon>Rhabditomorpha</taxon>
        <taxon>Rhabditoidea</taxon>
        <taxon>Rhabditidae</taxon>
        <taxon>Mesorhabditinae</taxon>
        <taxon>Mesorhabditis</taxon>
    </lineage>
</organism>
<dbReference type="GO" id="GO:0030041">
    <property type="term" value="P:actin filament polymerization"/>
    <property type="evidence" value="ECO:0007669"/>
    <property type="project" value="TreeGrafter"/>
</dbReference>
<sequence>MSDGRSWRGVYEEFLWTLFEDAHSIIAEILRLADEIPAALRDPAKSRFRMVLADFSYFEKSDHFEAGFRGNKELDDLFYDEHEEQLGRFEQLFNAIANFIRGFQDDDRTNVEFLVDLLRARTAAGDTLFKRVKLNANFVRDAIRVFDSGMFQTSSNSLGRLRTRAPQVLCGCLFFAPSILNDAQLMRKLIDNYFREQWVISLGMGTVVNLFDEWASYKGAQAALAANMDVIRAKEVAGNKLKSLRAVELPQGQIGAEKLKPCIGLIAQYNAQLRWLVLHSGKFLKGEQKWGLGKKALSYAIAVQTATQFQLRALRATLRIANFEIEFFKTYHEYLGQKDESIRRLTASACEMLGEIAAVFSQGFASLRVEKKTKLHDWLLVLQKTLADAQPKTPGEGAELAKHVKRRIVQVGEMLDLGGNLAMAQYLEKIGVELDALAAAHQVSPGELRRAETSACSAYAWAIVDTWSPQVEKLLVESSNSATVRALFHKLSLAVTNLSNDLHTEERRKMIADAYSAQLEKRLRKIVQSVPRHLFVLLRDNVAALLETEWPAQILKEEAKEMADFESNFKLAEATSTISNMSVGISRMSLTRVGTLEVRPRELLTEGIRAELRARLPEVMVVKESGLRSCLSYLTKALHSLHTSFLYLCEHIDVAGHEMWRNELTGCLQRMAEEEMTSLIAQESLKGKNGRSTTLNPTTALGITTQMLLSASSPSTTRYCEAEMSWRELKSNREMLTSNEANGIESILSNLPTFALDETFFKSKIFDVLQKATAAQTGMHADLAKVGQCVLLRTLLGQSRREGATLRTPALAAALESANRSALSTPEAFPEAALELLCDLLRGNAHVRPALTKFQGIKIPTHTALVLFSTCLGLSQRFQTGSKLCPASLLAGFQAFAHQFGLELEVLAIARLFNDSIRTAQPLAKLPAHYVNILSTVEGVLE</sequence>
<dbReference type="Pfam" id="PF10266">
    <property type="entry name" value="Strumpellin"/>
    <property type="match status" value="2"/>
</dbReference>
<dbReference type="InterPro" id="IPR019393">
    <property type="entry name" value="WASH_strumpellin"/>
</dbReference>
<feature type="non-terminal residue" evidence="2">
    <location>
        <position position="942"/>
    </location>
</feature>
<dbReference type="AlphaFoldDB" id="A0AA36CFR1"/>
<comment type="caution">
    <text evidence="2">The sequence shown here is derived from an EMBL/GenBank/DDBJ whole genome shotgun (WGS) entry which is preliminary data.</text>
</comment>
<dbReference type="PANTHER" id="PTHR15691:SF6">
    <property type="entry name" value="WASH COMPLEX SUBUNIT 5"/>
    <property type="match status" value="1"/>
</dbReference>
<dbReference type="GO" id="GO:0005768">
    <property type="term" value="C:endosome"/>
    <property type="evidence" value="ECO:0007669"/>
    <property type="project" value="TreeGrafter"/>
</dbReference>
<evidence type="ECO:0008006" key="4">
    <source>
        <dbReference type="Google" id="ProtNLM"/>
    </source>
</evidence>
<protein>
    <recommendedName>
        <fullName evidence="4">Strumpellin</fullName>
    </recommendedName>
</protein>
<evidence type="ECO:0000313" key="2">
    <source>
        <dbReference type="EMBL" id="CAJ0568189.1"/>
    </source>
</evidence>
<dbReference type="Proteomes" id="UP001177023">
    <property type="component" value="Unassembled WGS sequence"/>
</dbReference>